<feature type="transmembrane region" description="Helical" evidence="6">
    <location>
        <begin position="188"/>
        <end position="208"/>
    </location>
</feature>
<gene>
    <name evidence="7" type="ORF">B0187_04195</name>
</gene>
<dbReference type="GO" id="GO:0015171">
    <property type="term" value="F:amino acid transmembrane transporter activity"/>
    <property type="evidence" value="ECO:0007669"/>
    <property type="project" value="TreeGrafter"/>
</dbReference>
<dbReference type="Pfam" id="PF01810">
    <property type="entry name" value="LysE"/>
    <property type="match status" value="1"/>
</dbReference>
<dbReference type="Proteomes" id="UP000190867">
    <property type="component" value="Unassembled WGS sequence"/>
</dbReference>
<name>A0A1T0AUK7_9PAST</name>
<feature type="transmembrane region" description="Helical" evidence="6">
    <location>
        <begin position="148"/>
        <end position="167"/>
    </location>
</feature>
<keyword evidence="5 6" id="KW-0472">Membrane</keyword>
<evidence type="ECO:0000256" key="3">
    <source>
        <dbReference type="ARBA" id="ARBA00022692"/>
    </source>
</evidence>
<evidence type="ECO:0000256" key="1">
    <source>
        <dbReference type="ARBA" id="ARBA00004651"/>
    </source>
</evidence>
<dbReference type="OrthoDB" id="581870at2"/>
<keyword evidence="3 6" id="KW-0812">Transmembrane</keyword>
<evidence type="ECO:0000256" key="2">
    <source>
        <dbReference type="ARBA" id="ARBA00022475"/>
    </source>
</evidence>
<feature type="transmembrane region" description="Helical" evidence="6">
    <location>
        <begin position="124"/>
        <end position="142"/>
    </location>
</feature>
<keyword evidence="8" id="KW-1185">Reference proteome</keyword>
<comment type="subcellular location">
    <subcellularLocation>
        <location evidence="1">Cell membrane</location>
        <topology evidence="1">Multi-pass membrane protein</topology>
    </subcellularLocation>
</comment>
<dbReference type="InterPro" id="IPR001123">
    <property type="entry name" value="LeuE-type"/>
</dbReference>
<evidence type="ECO:0000256" key="5">
    <source>
        <dbReference type="ARBA" id="ARBA00023136"/>
    </source>
</evidence>
<dbReference type="GO" id="GO:0005886">
    <property type="term" value="C:plasma membrane"/>
    <property type="evidence" value="ECO:0007669"/>
    <property type="project" value="UniProtKB-SubCell"/>
</dbReference>
<dbReference type="RefSeq" id="WP_078236603.1">
    <property type="nucleotide sequence ID" value="NZ_MUYA01000004.1"/>
</dbReference>
<reference evidence="7 8" key="1">
    <citation type="submission" date="2017-02" db="EMBL/GenBank/DDBJ databases">
        <title>Draft genome sequence of Haemophilus paracuniculus CCUG 43573 type strain.</title>
        <authorList>
            <person name="Engstrom-Jakobsson H."/>
            <person name="Salva-Serra F."/>
            <person name="Thorell K."/>
            <person name="Gonzales-Siles L."/>
            <person name="Karlsson R."/>
            <person name="Boulund F."/>
            <person name="Engstrand L."/>
            <person name="Kristiansson E."/>
            <person name="Moore E."/>
        </authorList>
    </citation>
    <scope>NUCLEOTIDE SEQUENCE [LARGE SCALE GENOMIC DNA]</scope>
    <source>
        <strain evidence="7 8">CCUG 43573</strain>
    </source>
</reference>
<accession>A0A1T0AUK7</accession>
<evidence type="ECO:0000313" key="7">
    <source>
        <dbReference type="EMBL" id="OOS00151.1"/>
    </source>
</evidence>
<protein>
    <recommendedName>
        <fullName evidence="9">Threonine export protein RhtC</fullName>
    </recommendedName>
</protein>
<dbReference type="PANTHER" id="PTHR30086">
    <property type="entry name" value="ARGININE EXPORTER PROTEIN ARGO"/>
    <property type="match status" value="1"/>
</dbReference>
<evidence type="ECO:0008006" key="9">
    <source>
        <dbReference type="Google" id="ProtNLM"/>
    </source>
</evidence>
<proteinExistence type="predicted"/>
<feature type="transmembrane region" description="Helical" evidence="6">
    <location>
        <begin position="65"/>
        <end position="83"/>
    </location>
</feature>
<comment type="caution">
    <text evidence="7">The sequence shown here is derived from an EMBL/GenBank/DDBJ whole genome shotgun (WGS) entry which is preliminary data.</text>
</comment>
<organism evidence="7 8">
    <name type="scientific">Haemophilus paracuniculus</name>
    <dbReference type="NCBI Taxonomy" id="734"/>
    <lineage>
        <taxon>Bacteria</taxon>
        <taxon>Pseudomonadati</taxon>
        <taxon>Pseudomonadota</taxon>
        <taxon>Gammaproteobacteria</taxon>
        <taxon>Pasteurellales</taxon>
        <taxon>Pasteurellaceae</taxon>
        <taxon>Haemophilus</taxon>
    </lineage>
</organism>
<dbReference type="STRING" id="734.B0187_04195"/>
<evidence type="ECO:0000256" key="6">
    <source>
        <dbReference type="SAM" id="Phobius"/>
    </source>
</evidence>
<evidence type="ECO:0000313" key="8">
    <source>
        <dbReference type="Proteomes" id="UP000190867"/>
    </source>
</evidence>
<keyword evidence="4 6" id="KW-1133">Transmembrane helix</keyword>
<feature type="transmembrane region" description="Helical" evidence="6">
    <location>
        <begin position="34"/>
        <end position="59"/>
    </location>
</feature>
<evidence type="ECO:0000256" key="4">
    <source>
        <dbReference type="ARBA" id="ARBA00022989"/>
    </source>
</evidence>
<dbReference type="AlphaFoldDB" id="A0A1T0AUK7"/>
<dbReference type="EMBL" id="MUYA01000004">
    <property type="protein sequence ID" value="OOS00151.1"/>
    <property type="molecule type" value="Genomic_DNA"/>
</dbReference>
<sequence>MLTILFVNLMGLLSPGPDFFYVSRKAASSTTRNAIFGSVGIGLGVCFWAAMAIFGLTFINKNLPFVQGIIICLGGSYLAYSGWKMVQIRKNVQLKSDKIQENQDQPIFKSILEGLMINLSNAKVVVFFSSVFSGYAAAIGGYSDSLLAIFLIGAESMLYFIVIALLFSRQPVRAFYAKHSRYMDNLAGIVFIFFGLSLIYNGVSQLMAG</sequence>
<dbReference type="PANTHER" id="PTHR30086:SF19">
    <property type="entry name" value="THREONINE EFFLUX PROTEIN"/>
    <property type="match status" value="1"/>
</dbReference>
<keyword evidence="2" id="KW-1003">Cell membrane</keyword>